<feature type="compositionally biased region" description="Basic residues" evidence="1">
    <location>
        <begin position="87"/>
        <end position="105"/>
    </location>
</feature>
<evidence type="ECO:0000313" key="4">
    <source>
        <dbReference type="Proteomes" id="UP000654913"/>
    </source>
</evidence>
<dbReference type="KEGG" id="apuu:APUU_20450A"/>
<feature type="region of interest" description="Disordered" evidence="1">
    <location>
        <begin position="60"/>
        <end position="135"/>
    </location>
</feature>
<feature type="domain" description="Myb-like DNA-binding" evidence="2">
    <location>
        <begin position="8"/>
        <end position="54"/>
    </location>
</feature>
<dbReference type="Pfam" id="PF22980">
    <property type="entry name" value="Myb_DNA-bind_8"/>
    <property type="match status" value="1"/>
</dbReference>
<dbReference type="Proteomes" id="UP000654913">
    <property type="component" value="Chromosome 2"/>
</dbReference>
<dbReference type="OrthoDB" id="3944408at2759"/>
<keyword evidence="4" id="KW-1185">Reference proteome</keyword>
<dbReference type="EMBL" id="AP024444">
    <property type="protein sequence ID" value="BCS20018.1"/>
    <property type="molecule type" value="Genomic_DNA"/>
</dbReference>
<dbReference type="AlphaFoldDB" id="A0A7R8AK15"/>
<proteinExistence type="predicted"/>
<organism evidence="3 4">
    <name type="scientific">Aspergillus puulaauensis</name>
    <dbReference type="NCBI Taxonomy" id="1220207"/>
    <lineage>
        <taxon>Eukaryota</taxon>
        <taxon>Fungi</taxon>
        <taxon>Dikarya</taxon>
        <taxon>Ascomycota</taxon>
        <taxon>Pezizomycotina</taxon>
        <taxon>Eurotiomycetes</taxon>
        <taxon>Eurotiomycetidae</taxon>
        <taxon>Eurotiales</taxon>
        <taxon>Aspergillaceae</taxon>
        <taxon>Aspergillus</taxon>
    </lineage>
</organism>
<evidence type="ECO:0000313" key="3">
    <source>
        <dbReference type="EMBL" id="BCS20018.1"/>
    </source>
</evidence>
<dbReference type="RefSeq" id="XP_041552212.1">
    <property type="nucleotide sequence ID" value="XM_041699092.1"/>
</dbReference>
<accession>A0A7R8AK15</accession>
<dbReference type="InterPro" id="IPR054505">
    <property type="entry name" value="Myb_DNA-bind_8"/>
</dbReference>
<feature type="compositionally biased region" description="Acidic residues" evidence="1">
    <location>
        <begin position="70"/>
        <end position="79"/>
    </location>
</feature>
<evidence type="ECO:0000259" key="2">
    <source>
        <dbReference type="Pfam" id="PF22980"/>
    </source>
</evidence>
<reference evidence="3" key="1">
    <citation type="submission" date="2021-01" db="EMBL/GenBank/DDBJ databases">
        <authorList>
            <consortium name="Aspergillus puulaauensis MK2 genome sequencing consortium"/>
            <person name="Kazuki M."/>
            <person name="Futagami T."/>
        </authorList>
    </citation>
    <scope>NUCLEOTIDE SEQUENCE</scope>
    <source>
        <strain evidence="3">MK2</strain>
    </source>
</reference>
<sequence>MPAASLPDAGLMFLYLCLVNSDMTKINYEAVGAAAGLKVPAARMRYSRLKKQIESGLVDGKLNLGAGAGEQEDDDEDMAEPATPSPSKKRKVAPKAGSARKKVKAKEKDSQLDNAEENLEDGGAGFVKDEEMSDA</sequence>
<evidence type="ECO:0000256" key="1">
    <source>
        <dbReference type="SAM" id="MobiDB-lite"/>
    </source>
</evidence>
<reference evidence="3" key="2">
    <citation type="submission" date="2021-02" db="EMBL/GenBank/DDBJ databases">
        <title>Aspergillus puulaauensis MK2 genome sequence.</title>
        <authorList>
            <person name="Futagami T."/>
            <person name="Mori K."/>
            <person name="Kadooka C."/>
            <person name="Tanaka T."/>
        </authorList>
    </citation>
    <scope>NUCLEOTIDE SEQUENCE</scope>
    <source>
        <strain evidence="3">MK2</strain>
    </source>
</reference>
<dbReference type="GeneID" id="64970023"/>
<gene>
    <name evidence="3" type="ORF">APUU_20450A</name>
</gene>
<name>A0A7R8AK15_9EURO</name>
<protein>
    <recommendedName>
        <fullName evidence="2">Myb-like DNA-binding domain-containing protein</fullName>
    </recommendedName>
</protein>